<dbReference type="GO" id="GO:0030170">
    <property type="term" value="F:pyridoxal phosphate binding"/>
    <property type="evidence" value="ECO:0007669"/>
    <property type="project" value="UniProtKB-UniRule"/>
</dbReference>
<gene>
    <name evidence="3" type="primary">metZ</name>
    <name evidence="6" type="ordered locus">RPB_0791</name>
</gene>
<dbReference type="GO" id="GO:0071266">
    <property type="term" value="P:'de novo' L-methionine biosynthetic process"/>
    <property type="evidence" value="ECO:0007669"/>
    <property type="project" value="UniProtKB-UniRule"/>
</dbReference>
<comment type="function">
    <text evidence="3">Catalyzes the formation of L-homocysteine from O-succinyl-L-homoserine (OSHS) and hydrogen sulfide.</text>
</comment>
<dbReference type="RefSeq" id="WP_011439691.1">
    <property type="nucleotide sequence ID" value="NC_007778.1"/>
</dbReference>
<dbReference type="InterPro" id="IPR000277">
    <property type="entry name" value="Cys/Met-Metab_PyrdxlP-dep_enz"/>
</dbReference>
<dbReference type="GO" id="GO:0071268">
    <property type="term" value="P:homocysteine biosynthetic process"/>
    <property type="evidence" value="ECO:0007669"/>
    <property type="project" value="InterPro"/>
</dbReference>
<comment type="pathway">
    <text evidence="3">Amino-acid biosynthesis; L-methionine biosynthesis via de novo pathway; L-homocysteine from O-succinyl-L-homoserine: step 1/1.</text>
</comment>
<keyword evidence="3" id="KW-0486">Methionine biosynthesis</keyword>
<evidence type="ECO:0000313" key="6">
    <source>
        <dbReference type="EMBL" id="ABD05502.1"/>
    </source>
</evidence>
<dbReference type="STRING" id="316058.RPB_0791"/>
<dbReference type="OrthoDB" id="9805807at2"/>
<comment type="subunit">
    <text evidence="3">Homotetramer.</text>
</comment>
<dbReference type="EC" id="2.5.1.-" evidence="3"/>
<feature type="modified residue" description="N6-(pyridoxal phosphate)lysine" evidence="3 4">
    <location>
        <position position="223"/>
    </location>
</feature>
<evidence type="ECO:0000256" key="5">
    <source>
        <dbReference type="RuleBase" id="RU362118"/>
    </source>
</evidence>
<dbReference type="EMBL" id="CP000250">
    <property type="protein sequence ID" value="ABD05502.1"/>
    <property type="molecule type" value="Genomic_DNA"/>
</dbReference>
<comment type="similarity">
    <text evidence="3">Belongs to the trans-sulfuration enzymes family. MetZ subfamily.</text>
</comment>
<evidence type="ECO:0000313" key="7">
    <source>
        <dbReference type="Proteomes" id="UP000008809"/>
    </source>
</evidence>
<dbReference type="InterPro" id="IPR015422">
    <property type="entry name" value="PyrdxlP-dep_Trfase_small"/>
</dbReference>
<dbReference type="GO" id="GO:0016765">
    <property type="term" value="F:transferase activity, transferring alkyl or aryl (other than methyl) groups"/>
    <property type="evidence" value="ECO:0007669"/>
    <property type="project" value="UniProtKB-UniRule"/>
</dbReference>
<dbReference type="Proteomes" id="UP000008809">
    <property type="component" value="Chromosome"/>
</dbReference>
<evidence type="ECO:0000256" key="2">
    <source>
        <dbReference type="ARBA" id="ARBA00022898"/>
    </source>
</evidence>
<keyword evidence="3 6" id="KW-0808">Transferase</keyword>
<comment type="catalytic activity">
    <reaction evidence="3">
        <text>O-succinyl-L-homoserine + hydrogen sulfide = L-homocysteine + succinate</text>
        <dbReference type="Rhea" id="RHEA:27826"/>
        <dbReference type="ChEBI" id="CHEBI:29919"/>
        <dbReference type="ChEBI" id="CHEBI:30031"/>
        <dbReference type="ChEBI" id="CHEBI:57661"/>
        <dbReference type="ChEBI" id="CHEBI:58199"/>
    </reaction>
</comment>
<name>Q2J208_RHOP2</name>
<dbReference type="PANTHER" id="PTHR11808">
    <property type="entry name" value="TRANS-SULFURATION ENZYME FAMILY MEMBER"/>
    <property type="match status" value="1"/>
</dbReference>
<dbReference type="GO" id="GO:0019346">
    <property type="term" value="P:transsulfuration"/>
    <property type="evidence" value="ECO:0007669"/>
    <property type="project" value="InterPro"/>
</dbReference>
<organism evidence="6 7">
    <name type="scientific">Rhodopseudomonas palustris (strain HaA2)</name>
    <dbReference type="NCBI Taxonomy" id="316058"/>
    <lineage>
        <taxon>Bacteria</taxon>
        <taxon>Pseudomonadati</taxon>
        <taxon>Pseudomonadota</taxon>
        <taxon>Alphaproteobacteria</taxon>
        <taxon>Hyphomicrobiales</taxon>
        <taxon>Nitrobacteraceae</taxon>
        <taxon>Rhodopseudomonas</taxon>
    </lineage>
</organism>
<dbReference type="GO" id="GO:0005737">
    <property type="term" value="C:cytoplasm"/>
    <property type="evidence" value="ECO:0007669"/>
    <property type="project" value="TreeGrafter"/>
</dbReference>
<dbReference type="CDD" id="cd00614">
    <property type="entry name" value="CGS_like"/>
    <property type="match status" value="1"/>
</dbReference>
<dbReference type="InterPro" id="IPR015424">
    <property type="entry name" value="PyrdxlP-dep_Trfase"/>
</dbReference>
<dbReference type="InterPro" id="IPR006234">
    <property type="entry name" value="O-succ-hSer_sulfhydrylase"/>
</dbReference>
<dbReference type="HAMAP" id="MF_02056">
    <property type="entry name" value="MetZ"/>
    <property type="match status" value="1"/>
</dbReference>
<dbReference type="HOGENOM" id="CLU_018986_2_0_5"/>
<dbReference type="PIRSF" id="PIRSF001434">
    <property type="entry name" value="CGS"/>
    <property type="match status" value="1"/>
</dbReference>
<keyword evidence="2 3" id="KW-0663">Pyridoxal phosphate</keyword>
<keyword evidence="7" id="KW-1185">Reference proteome</keyword>
<evidence type="ECO:0000256" key="4">
    <source>
        <dbReference type="PIRSR" id="PIRSR001434-2"/>
    </source>
</evidence>
<dbReference type="NCBIfam" id="NF005696">
    <property type="entry name" value="PRK07504.1"/>
    <property type="match status" value="1"/>
</dbReference>
<dbReference type="FunFam" id="3.40.640.10:FF:000046">
    <property type="entry name" value="Cystathionine gamma-lyase"/>
    <property type="match status" value="1"/>
</dbReference>
<proteinExistence type="inferred from homology"/>
<dbReference type="UniPathway" id="UPA00051">
    <property type="reaction ID" value="UER00449"/>
</dbReference>
<dbReference type="Pfam" id="PF01053">
    <property type="entry name" value="Cys_Met_Meta_PP"/>
    <property type="match status" value="1"/>
</dbReference>
<dbReference type="SUPFAM" id="SSF53383">
    <property type="entry name" value="PLP-dependent transferases"/>
    <property type="match status" value="1"/>
</dbReference>
<reference evidence="6 7" key="1">
    <citation type="submission" date="2006-01" db="EMBL/GenBank/DDBJ databases">
        <title>Complete sequence of Rhodopseudomonas palustris HaA2.</title>
        <authorList>
            <consortium name="US DOE Joint Genome Institute"/>
            <person name="Copeland A."/>
            <person name="Lucas S."/>
            <person name="Lapidus A."/>
            <person name="Barry K."/>
            <person name="Detter J.C."/>
            <person name="Glavina T."/>
            <person name="Hammon N."/>
            <person name="Israni S."/>
            <person name="Pitluck S."/>
            <person name="Chain P."/>
            <person name="Malfatti S."/>
            <person name="Shin M."/>
            <person name="Vergez L."/>
            <person name="Schmutz J."/>
            <person name="Larimer F."/>
            <person name="Land M."/>
            <person name="Hauser L."/>
            <person name="Pelletier D.A."/>
            <person name="Kyrpides N."/>
            <person name="Anderson I."/>
            <person name="Oda Y."/>
            <person name="Harwood C.S."/>
            <person name="Richardson P."/>
        </authorList>
    </citation>
    <scope>NUCLEOTIDE SEQUENCE [LARGE SCALE GENOMIC DNA]</scope>
    <source>
        <strain evidence="6 7">HaA2</strain>
    </source>
</reference>
<dbReference type="KEGG" id="rpb:RPB_0791"/>
<dbReference type="Gene3D" id="3.40.640.10">
    <property type="entry name" value="Type I PLP-dependent aspartate aminotransferase-like (Major domain)"/>
    <property type="match status" value="1"/>
</dbReference>
<evidence type="ECO:0000256" key="1">
    <source>
        <dbReference type="ARBA" id="ARBA00001933"/>
    </source>
</evidence>
<comment type="cofactor">
    <cofactor evidence="1 3 5">
        <name>pyridoxal 5'-phosphate</name>
        <dbReference type="ChEBI" id="CHEBI:597326"/>
    </cofactor>
</comment>
<dbReference type="InterPro" id="IPR015421">
    <property type="entry name" value="PyrdxlP-dep_Trfase_major"/>
</dbReference>
<accession>Q2J208</accession>
<dbReference type="GO" id="GO:0016846">
    <property type="term" value="F:carbon-sulfur lyase activity"/>
    <property type="evidence" value="ECO:0007669"/>
    <property type="project" value="TreeGrafter"/>
</dbReference>
<dbReference type="PANTHER" id="PTHR11808:SF80">
    <property type="entry name" value="CYSTATHIONINE GAMMA-LYASE"/>
    <property type="match status" value="1"/>
</dbReference>
<protein>
    <recommendedName>
        <fullName evidence="3">O-succinylhomoserine sulfhydrylase</fullName>
        <shortName evidence="3">OSH sulfhydrylase</shortName>
        <shortName evidence="3">OSHS sulfhydrylase</shortName>
        <ecNumber evidence="3">2.5.1.-</ecNumber>
    </recommendedName>
</protein>
<evidence type="ECO:0000256" key="3">
    <source>
        <dbReference type="HAMAP-Rule" id="MF_02056"/>
    </source>
</evidence>
<sequence>MSETNTPNPKPSIAIPDTAHFRRETRLVHSGSLRSQYGETSEALFLTQGFVYDSAEQCEARFTGDDAGFQYSRFSNPTVFSFEQRMAEFEGAEAARATATGMAAVTAAMLAPLRAGDHVVASKAMFGSCRYVVEDLLPRYGIESTLVDGLDLDQWQKALRPNTRTCFLESPTNPTLDVLDIGAIAEIAHAGGARLVVDNVFATPIWQSPLALGADVVVYSATKHIDGQGRCLGGVVLSTQAFIEEHIQMYLRQTGPSLSPFNAWVLLKGLETLAVRVRAQTETAAAIADALAGHPKIPRLVYPGRADHPQAATVKKQMGAGSTLIGFEVAGGKAEAFRFLNALKLIRISNNLGDAKSLVTHPATTTHQRLKPEARAELGISEGFIRYSVGLEHKDDLIEDIVAALEKV</sequence>
<keyword evidence="3" id="KW-0028">Amino-acid biosynthesis</keyword>
<dbReference type="eggNOG" id="COG0626">
    <property type="taxonomic scope" value="Bacteria"/>
</dbReference>
<dbReference type="Gene3D" id="3.90.1150.10">
    <property type="entry name" value="Aspartate Aminotransferase, domain 1"/>
    <property type="match status" value="1"/>
</dbReference>
<dbReference type="AlphaFoldDB" id="Q2J208"/>
<dbReference type="NCBIfam" id="TIGR01325">
    <property type="entry name" value="O_suc_HS_sulf"/>
    <property type="match status" value="1"/>
</dbReference>